<feature type="transmembrane region" description="Helical" evidence="5">
    <location>
        <begin position="79"/>
        <end position="98"/>
    </location>
</feature>
<dbReference type="PANTHER" id="PTHR43731:SF9">
    <property type="entry name" value="SLR1461 PROTEIN"/>
    <property type="match status" value="1"/>
</dbReference>
<dbReference type="GO" id="GO:0004252">
    <property type="term" value="F:serine-type endopeptidase activity"/>
    <property type="evidence" value="ECO:0007669"/>
    <property type="project" value="InterPro"/>
</dbReference>
<comment type="subcellular location">
    <subcellularLocation>
        <location evidence="1">Membrane</location>
        <topology evidence="1">Multi-pass membrane protein</topology>
    </subcellularLocation>
</comment>
<dbReference type="EMBL" id="UINC01230799">
    <property type="protein sequence ID" value="SVE63076.1"/>
    <property type="molecule type" value="Genomic_DNA"/>
</dbReference>
<name>A0A383F1S6_9ZZZZ</name>
<proteinExistence type="predicted"/>
<dbReference type="InterPro" id="IPR022764">
    <property type="entry name" value="Peptidase_S54_rhomboid_dom"/>
</dbReference>
<feature type="transmembrane region" description="Helical" evidence="5">
    <location>
        <begin position="6"/>
        <end position="25"/>
    </location>
</feature>
<dbReference type="GO" id="GO:0016020">
    <property type="term" value="C:membrane"/>
    <property type="evidence" value="ECO:0007669"/>
    <property type="project" value="UniProtKB-SubCell"/>
</dbReference>
<feature type="domain" description="Peptidase S54 rhomboid" evidence="6">
    <location>
        <begin position="1"/>
        <end position="124"/>
    </location>
</feature>
<dbReference type="Pfam" id="PF01694">
    <property type="entry name" value="Rhomboid"/>
    <property type="match status" value="1"/>
</dbReference>
<dbReference type="SUPFAM" id="SSF144091">
    <property type="entry name" value="Rhomboid-like"/>
    <property type="match status" value="1"/>
</dbReference>
<dbReference type="AlphaFoldDB" id="A0A383F1S6"/>
<evidence type="ECO:0000259" key="6">
    <source>
        <dbReference type="Pfam" id="PF01694"/>
    </source>
</evidence>
<evidence type="ECO:0000256" key="2">
    <source>
        <dbReference type="ARBA" id="ARBA00022692"/>
    </source>
</evidence>
<feature type="non-terminal residue" evidence="7">
    <location>
        <position position="1"/>
    </location>
</feature>
<dbReference type="Gene3D" id="1.20.1540.10">
    <property type="entry name" value="Rhomboid-like"/>
    <property type="match status" value="1"/>
</dbReference>
<evidence type="ECO:0000256" key="4">
    <source>
        <dbReference type="ARBA" id="ARBA00023136"/>
    </source>
</evidence>
<dbReference type="InterPro" id="IPR050925">
    <property type="entry name" value="Rhomboid_protease_S54"/>
</dbReference>
<evidence type="ECO:0000256" key="3">
    <source>
        <dbReference type="ARBA" id="ARBA00022989"/>
    </source>
</evidence>
<evidence type="ECO:0000313" key="7">
    <source>
        <dbReference type="EMBL" id="SVE63076.1"/>
    </source>
</evidence>
<evidence type="ECO:0000256" key="1">
    <source>
        <dbReference type="ARBA" id="ARBA00004141"/>
    </source>
</evidence>
<feature type="transmembrane region" description="Helical" evidence="5">
    <location>
        <begin position="104"/>
        <end position="123"/>
    </location>
</feature>
<reference evidence="7" key="1">
    <citation type="submission" date="2018-05" db="EMBL/GenBank/DDBJ databases">
        <authorList>
            <person name="Lanie J.A."/>
            <person name="Ng W.-L."/>
            <person name="Kazmierczak K.M."/>
            <person name="Andrzejewski T.M."/>
            <person name="Davidsen T.M."/>
            <person name="Wayne K.J."/>
            <person name="Tettelin H."/>
            <person name="Glass J.I."/>
            <person name="Rusch D."/>
            <person name="Podicherti R."/>
            <person name="Tsui H.-C.T."/>
            <person name="Winkler M.E."/>
        </authorList>
    </citation>
    <scope>NUCLEOTIDE SEQUENCE</scope>
</reference>
<organism evidence="7">
    <name type="scientific">marine metagenome</name>
    <dbReference type="NCBI Taxonomy" id="408172"/>
    <lineage>
        <taxon>unclassified sequences</taxon>
        <taxon>metagenomes</taxon>
        <taxon>ecological metagenomes</taxon>
    </lineage>
</organism>
<keyword evidence="2 5" id="KW-0812">Transmembrane</keyword>
<keyword evidence="3 5" id="KW-1133">Transmembrane helix</keyword>
<protein>
    <recommendedName>
        <fullName evidence="6">Peptidase S54 rhomboid domain-containing protein</fullName>
    </recommendedName>
</protein>
<sequence length="159" mass="18276">HQGFSHLINNTYPLIILGGMLFYFYKKLGLRIFLWLFFIAGFWLWAIGRSNFHIGASGVVYALASFIFFSGLIKKQTKLSAASLLVIFLYGSMIWGVSPIYDGVSWEGHLAGLLAGLLLAIFYRNEGPKPKKYQWEIDEELEKEMAENNDVNIKYFYKE</sequence>
<accession>A0A383F1S6</accession>
<feature type="transmembrane region" description="Helical" evidence="5">
    <location>
        <begin position="54"/>
        <end position="72"/>
    </location>
</feature>
<gene>
    <name evidence="7" type="ORF">METZ01_LOCUS515930</name>
</gene>
<dbReference type="PANTHER" id="PTHR43731">
    <property type="entry name" value="RHOMBOID PROTEASE"/>
    <property type="match status" value="1"/>
</dbReference>
<feature type="transmembrane region" description="Helical" evidence="5">
    <location>
        <begin position="32"/>
        <end position="48"/>
    </location>
</feature>
<dbReference type="InterPro" id="IPR035952">
    <property type="entry name" value="Rhomboid-like_sf"/>
</dbReference>
<keyword evidence="4 5" id="KW-0472">Membrane</keyword>
<evidence type="ECO:0000256" key="5">
    <source>
        <dbReference type="SAM" id="Phobius"/>
    </source>
</evidence>